<comment type="cofactor">
    <cofactor evidence="1">
        <name>pyridoxal 5'-phosphate</name>
        <dbReference type="ChEBI" id="CHEBI:597326"/>
    </cofactor>
</comment>
<accession>A0A645J845</accession>
<evidence type="ECO:0000256" key="3">
    <source>
        <dbReference type="ARBA" id="ARBA00022605"/>
    </source>
</evidence>
<dbReference type="PANTHER" id="PTHR43247">
    <property type="entry name" value="PHOSPHOSERINE AMINOTRANSFERASE"/>
    <property type="match status" value="1"/>
</dbReference>
<comment type="caution">
    <text evidence="7">The sequence shown here is derived from an EMBL/GenBank/DDBJ whole genome shotgun (WGS) entry which is preliminary data.</text>
</comment>
<protein>
    <submittedName>
        <fullName evidence="7">Phosphoserine aminotransferase</fullName>
        <ecNumber evidence="7">2.6.1.52</ecNumber>
    </submittedName>
</protein>
<evidence type="ECO:0000256" key="5">
    <source>
        <dbReference type="ARBA" id="ARBA00022898"/>
    </source>
</evidence>
<dbReference type="GO" id="GO:0005737">
    <property type="term" value="C:cytoplasm"/>
    <property type="evidence" value="ECO:0007669"/>
    <property type="project" value="TreeGrafter"/>
</dbReference>
<evidence type="ECO:0000256" key="2">
    <source>
        <dbReference type="ARBA" id="ARBA00022576"/>
    </source>
</evidence>
<dbReference type="GO" id="GO:0006564">
    <property type="term" value="P:L-serine biosynthetic process"/>
    <property type="evidence" value="ECO:0007669"/>
    <property type="project" value="InterPro"/>
</dbReference>
<keyword evidence="2 7" id="KW-0032">Aminotransferase</keyword>
<gene>
    <name evidence="7" type="primary">serC_43</name>
    <name evidence="7" type="ORF">SDC9_204324</name>
</gene>
<dbReference type="EMBL" id="VSSQ01127198">
    <property type="protein sequence ID" value="MPN56634.1"/>
    <property type="molecule type" value="Genomic_DNA"/>
</dbReference>
<evidence type="ECO:0000256" key="4">
    <source>
        <dbReference type="ARBA" id="ARBA00022679"/>
    </source>
</evidence>
<dbReference type="EC" id="2.6.1.52" evidence="7"/>
<evidence type="ECO:0000256" key="6">
    <source>
        <dbReference type="ARBA" id="ARBA00029440"/>
    </source>
</evidence>
<dbReference type="InterPro" id="IPR015422">
    <property type="entry name" value="PyrdxlP-dep_Trfase_small"/>
</dbReference>
<dbReference type="InterPro" id="IPR015424">
    <property type="entry name" value="PyrdxlP-dep_Trfase"/>
</dbReference>
<name>A0A645J845_9ZZZZ</name>
<evidence type="ECO:0000256" key="1">
    <source>
        <dbReference type="ARBA" id="ARBA00001933"/>
    </source>
</evidence>
<reference evidence="7" key="1">
    <citation type="submission" date="2019-08" db="EMBL/GenBank/DDBJ databases">
        <authorList>
            <person name="Kucharzyk K."/>
            <person name="Murdoch R.W."/>
            <person name="Higgins S."/>
            <person name="Loffler F."/>
        </authorList>
    </citation>
    <scope>NUCLEOTIDE SEQUENCE</scope>
</reference>
<dbReference type="Gene3D" id="3.90.1150.10">
    <property type="entry name" value="Aspartate Aminotransferase, domain 1"/>
    <property type="match status" value="1"/>
</dbReference>
<dbReference type="PANTHER" id="PTHR43247:SF1">
    <property type="entry name" value="PHOSPHOSERINE AMINOTRANSFERASE"/>
    <property type="match status" value="1"/>
</dbReference>
<dbReference type="GO" id="GO:0004648">
    <property type="term" value="F:O-phospho-L-serine:2-oxoglutarate aminotransferase activity"/>
    <property type="evidence" value="ECO:0007669"/>
    <property type="project" value="UniProtKB-EC"/>
</dbReference>
<keyword evidence="3" id="KW-0028">Amino-acid biosynthesis</keyword>
<dbReference type="SUPFAM" id="SSF53383">
    <property type="entry name" value="PLP-dependent transferases"/>
    <property type="match status" value="1"/>
</dbReference>
<keyword evidence="4 7" id="KW-0808">Transferase</keyword>
<proteinExistence type="predicted"/>
<keyword evidence="5" id="KW-0663">Pyridoxal phosphate</keyword>
<evidence type="ECO:0000313" key="7">
    <source>
        <dbReference type="EMBL" id="MPN56634.1"/>
    </source>
</evidence>
<dbReference type="AlphaFoldDB" id="A0A645J845"/>
<comment type="pathway">
    <text evidence="6">Amino-acid biosynthesis.</text>
</comment>
<dbReference type="GO" id="GO:0030170">
    <property type="term" value="F:pyridoxal phosphate binding"/>
    <property type="evidence" value="ECO:0007669"/>
    <property type="project" value="TreeGrafter"/>
</dbReference>
<sequence>MNVTFVTGDEAKDDAFCKYCAKNGLANIKGHRNVGGMRASIYNAMPPAGVQKLVDAMAQFEKDNL</sequence>
<organism evidence="7">
    <name type="scientific">bioreactor metagenome</name>
    <dbReference type="NCBI Taxonomy" id="1076179"/>
    <lineage>
        <taxon>unclassified sequences</taxon>
        <taxon>metagenomes</taxon>
        <taxon>ecological metagenomes</taxon>
    </lineage>
</organism>
<dbReference type="InterPro" id="IPR022278">
    <property type="entry name" value="Pser_aminoTfrase"/>
</dbReference>